<dbReference type="Proteomes" id="UP000021816">
    <property type="component" value="Unassembled WGS sequence"/>
</dbReference>
<organism evidence="2 3">
    <name type="scientific">Candidatus Accumulibacter appositus</name>
    <dbReference type="NCBI Taxonomy" id="1454003"/>
    <lineage>
        <taxon>Bacteria</taxon>
        <taxon>Pseudomonadati</taxon>
        <taxon>Pseudomonadota</taxon>
        <taxon>Betaproteobacteria</taxon>
        <taxon>Candidatus Accumulibacter</taxon>
    </lineage>
</organism>
<sequence length="194" mass="21980">MNEIVSQLLEEHRNLGKLVGLLDRLPVDTTDPKLDEITLLVDVFSYLTCFPDVRHHPVEDRIVASLLAKNALSIDTADEIDRQHRVLARQGTDLMRDLESAAREETTSWQAAADSARLYAERLRHNMAVEELAVFPVAEKRLGDADWRAIAALSTVEPEDPLFVSRTEKRFADLRRVIATEADCDCFENPEAER</sequence>
<dbReference type="STRING" id="1454003.AW10_01904"/>
<dbReference type="InterPro" id="IPR012312">
    <property type="entry name" value="Hemerythrin-like"/>
</dbReference>
<dbReference type="Gene3D" id="1.20.120.520">
    <property type="entry name" value="nmb1532 protein domain like"/>
    <property type="match status" value="1"/>
</dbReference>
<dbReference type="PATRIC" id="fig|1454003.3.peg.1955"/>
<comment type="caution">
    <text evidence="2">The sequence shown here is derived from an EMBL/GenBank/DDBJ whole genome shotgun (WGS) entry which is preliminary data.</text>
</comment>
<evidence type="ECO:0000259" key="1">
    <source>
        <dbReference type="Pfam" id="PF01814"/>
    </source>
</evidence>
<evidence type="ECO:0000313" key="3">
    <source>
        <dbReference type="Proteomes" id="UP000021816"/>
    </source>
</evidence>
<dbReference type="EMBL" id="JEMX01000038">
    <property type="protein sequence ID" value="EXI80258.1"/>
    <property type="molecule type" value="Genomic_DNA"/>
</dbReference>
<name>A0A011NC62_9PROT</name>
<proteinExistence type="predicted"/>
<dbReference type="Pfam" id="PF01814">
    <property type="entry name" value="Hemerythrin"/>
    <property type="match status" value="1"/>
</dbReference>
<gene>
    <name evidence="2" type="ORF">AW10_01904</name>
</gene>
<protein>
    <recommendedName>
        <fullName evidence="1">Hemerythrin-like domain-containing protein</fullName>
    </recommendedName>
</protein>
<dbReference type="AlphaFoldDB" id="A0A011NC62"/>
<reference evidence="2 3" key="1">
    <citation type="submission" date="2014-02" db="EMBL/GenBank/DDBJ databases">
        <title>Expanding our view of genomic diversity in Candidatus Accumulibacter clades.</title>
        <authorList>
            <person name="Skennerton C.T."/>
            <person name="Barr J.J."/>
            <person name="Slater F.R."/>
            <person name="Bond P.L."/>
            <person name="Tyson G.W."/>
        </authorList>
    </citation>
    <scope>NUCLEOTIDE SEQUENCE [LARGE SCALE GENOMIC DNA]</scope>
    <source>
        <strain evidence="3">BA-92</strain>
    </source>
</reference>
<feature type="domain" description="Hemerythrin-like" evidence="1">
    <location>
        <begin position="4"/>
        <end position="137"/>
    </location>
</feature>
<accession>A0A011NC62</accession>
<evidence type="ECO:0000313" key="2">
    <source>
        <dbReference type="EMBL" id="EXI80258.1"/>
    </source>
</evidence>